<feature type="compositionally biased region" description="Basic and acidic residues" evidence="1">
    <location>
        <begin position="356"/>
        <end position="367"/>
    </location>
</feature>
<keyword evidence="3" id="KW-1185">Reference proteome</keyword>
<feature type="region of interest" description="Disordered" evidence="1">
    <location>
        <begin position="318"/>
        <end position="395"/>
    </location>
</feature>
<feature type="region of interest" description="Disordered" evidence="1">
    <location>
        <begin position="411"/>
        <end position="430"/>
    </location>
</feature>
<evidence type="ECO:0000313" key="3">
    <source>
        <dbReference type="Proteomes" id="UP001591681"/>
    </source>
</evidence>
<organism evidence="2 3">
    <name type="scientific">Coilia grayii</name>
    <name type="common">Gray's grenadier anchovy</name>
    <dbReference type="NCBI Taxonomy" id="363190"/>
    <lineage>
        <taxon>Eukaryota</taxon>
        <taxon>Metazoa</taxon>
        <taxon>Chordata</taxon>
        <taxon>Craniata</taxon>
        <taxon>Vertebrata</taxon>
        <taxon>Euteleostomi</taxon>
        <taxon>Actinopterygii</taxon>
        <taxon>Neopterygii</taxon>
        <taxon>Teleostei</taxon>
        <taxon>Clupei</taxon>
        <taxon>Clupeiformes</taxon>
        <taxon>Clupeoidei</taxon>
        <taxon>Engraulidae</taxon>
        <taxon>Coilinae</taxon>
        <taxon>Coilia</taxon>
    </lineage>
</organism>
<dbReference type="AlphaFoldDB" id="A0ABD1JLJ1"/>
<protein>
    <submittedName>
        <fullName evidence="2">Uncharacterized protein</fullName>
    </submittedName>
</protein>
<feature type="region of interest" description="Disordered" evidence="1">
    <location>
        <begin position="672"/>
        <end position="730"/>
    </location>
</feature>
<feature type="region of interest" description="Disordered" evidence="1">
    <location>
        <begin position="439"/>
        <end position="477"/>
    </location>
</feature>
<feature type="compositionally biased region" description="Basic and acidic residues" evidence="1">
    <location>
        <begin position="374"/>
        <end position="387"/>
    </location>
</feature>
<dbReference type="EMBL" id="JBHFQA010000014">
    <property type="protein sequence ID" value="KAL2087601.1"/>
    <property type="molecule type" value="Genomic_DNA"/>
</dbReference>
<proteinExistence type="predicted"/>
<accession>A0ABD1JLJ1</accession>
<evidence type="ECO:0000256" key="1">
    <source>
        <dbReference type="SAM" id="MobiDB-lite"/>
    </source>
</evidence>
<name>A0ABD1JLJ1_9TELE</name>
<evidence type="ECO:0000313" key="2">
    <source>
        <dbReference type="EMBL" id="KAL2087601.1"/>
    </source>
</evidence>
<reference evidence="2 3" key="1">
    <citation type="submission" date="2024-09" db="EMBL/GenBank/DDBJ databases">
        <title>A chromosome-level genome assembly of Gray's grenadier anchovy, Coilia grayii.</title>
        <authorList>
            <person name="Fu Z."/>
        </authorList>
    </citation>
    <scope>NUCLEOTIDE SEQUENCE [LARGE SCALE GENOMIC DNA]</scope>
    <source>
        <strain evidence="2">G4</strain>
        <tissue evidence="2">Muscle</tissue>
    </source>
</reference>
<feature type="region of interest" description="Disordered" evidence="1">
    <location>
        <begin position="156"/>
        <end position="190"/>
    </location>
</feature>
<gene>
    <name evidence="2" type="ORF">ACEWY4_016429</name>
</gene>
<comment type="caution">
    <text evidence="2">The sequence shown here is derived from an EMBL/GenBank/DDBJ whole genome shotgun (WGS) entry which is preliminary data.</text>
</comment>
<sequence length="771" mass="85867">MQVDFVIEEVEICTKYKHVTMSRSRAAEQINQDCSGDDLIDIIDNSSRHGEGWRKTSEILVLSLDEDQSQLTQNCIVLSDGFESDEESAQLTSCLDSEDEPLDLSLHQYLGLKKSPALPCTPLTSTSSLSRSQDPSPSVIDGAKASLETVIGQSKKECARTSSDSEGLVVIDGEAEGPRDGDLSDDSDDSVCSMASGPSKPAVYQGLCARCLGLHMRMTRLTSWTKSKVKDPACLDYDQWRLLKPWHPRGRYGYRREKGKLFNHLPLIRRRAAVRAEGDPENECEPCTRPHVFLQRNLWRCQRALSGVLKHIEVKKKARSRRRRVSGYSLPPLNGRTVKRKHKVISTEGSAKKKSIREEHGRREEHERRRRRRSDKETRRTDEDGHHSCRPLTFNATSDCSAKENAVPGRDGCMDAPADTQTSGCPATQGDLNALSRATAQSRPPAEAPCAARNARGAMQNGREDRSLDVKTGQSRAEYDDGHGRKCCSRQGWKGDEHTGVGTCKYPVGLSAVKQPIICLHRCDSTDGNIRTGKEMERTRQAPQTSASYPQKCTEGCTDSDVKAITANRYAGDHDICVNNAKNRQTRSYSGTVLNGRSKVSSRIDINRPRHTNDHKVLDGCHLDMTEDFVPLDDTGWIQRALPLNGAPKKVPPATPIWGFSKVTGAARVAKSRGQLAQPPCEEEDPYTFRTSTPPGEEDPYAFRTPTPPKEEDPYAFRTPTPPEVQTSEPVRKLRPFARTYVASEVKPNYFRSMLCTLDRSCSTVVREIDQ</sequence>
<dbReference type="Proteomes" id="UP001591681">
    <property type="component" value="Unassembled WGS sequence"/>
</dbReference>